<dbReference type="PROSITE" id="PS00606">
    <property type="entry name" value="KS3_1"/>
    <property type="match status" value="1"/>
</dbReference>
<protein>
    <submittedName>
        <fullName evidence="8">Beta-ketoacyl synthase</fullName>
    </submittedName>
</protein>
<reference evidence="8 9" key="1">
    <citation type="submission" date="2017-06" db="EMBL/GenBank/DDBJ databases">
        <title>Genome sequencing of cyanobaciteial culture collection at National Institute for Environmental Studies (NIES).</title>
        <authorList>
            <person name="Hirose Y."/>
            <person name="Shimura Y."/>
            <person name="Fujisawa T."/>
            <person name="Nakamura Y."/>
            <person name="Kawachi M."/>
        </authorList>
    </citation>
    <scope>NUCLEOTIDE SEQUENCE [LARGE SCALE GENOMIC DNA]</scope>
    <source>
        <strain evidence="8 9">NIES-21</strain>
    </source>
</reference>
<dbReference type="OrthoDB" id="499075at2"/>
<dbReference type="InterPro" id="IPR016035">
    <property type="entry name" value="Acyl_Trfase/lysoPLipase"/>
</dbReference>
<dbReference type="SMART" id="SM00825">
    <property type="entry name" value="PKS_KS"/>
    <property type="match status" value="1"/>
</dbReference>
<dbReference type="Gene3D" id="3.40.47.10">
    <property type="match status" value="1"/>
</dbReference>
<dbReference type="SUPFAM" id="SSF52151">
    <property type="entry name" value="FabD/lysophospholipase-like"/>
    <property type="match status" value="1"/>
</dbReference>
<dbReference type="Pfam" id="PF00109">
    <property type="entry name" value="ketoacyl-synt"/>
    <property type="match status" value="1"/>
</dbReference>
<dbReference type="InterPro" id="IPR016036">
    <property type="entry name" value="Malonyl_transacylase_ACP-bd"/>
</dbReference>
<sequence length="968" mass="107087">MNTNNSNTFTGLDEIAIIGMSGCFPGAKNLDEFWQNLQNGVESVSFFTEEELISYGVDKNEINQPNYVKAKAILEDVDLFDAEFFEFTPKEAEITDPQHRFFLEHAWTALENSGYDSKTYPGQIGVYAGVGMDTYFLFHLYPNRELLEASVGKFRTLIGNRGDFLPTLVSYKLNLKGPSVNVQTACSTSLVAVHFACQSLLNGESDIALAGGVLINMPHKAGYLYQEGSILSPDGHCRAFDANAQGTLTGNGVGIVVLKLLKNAIADGDYIHAVIKSSAINNDGSFKVGYTAPSVNGQAKVIAEALSISGVHPETISYIETHGTGTNLGDPIEIAALTKCFRASTQKKNFCAIGSLKTNIGHLDAAAGVAGLIKTVLALKHKQIPPSLHFAKPNPQIDFANSPFYVNTQLSAWETNGTPRRAGVSSFGIGGTNAHIILEEAPVMKQGSSTSLSLQDATQTLRDQGVEEQRRRYQVLVLSAKTSTALETATSNLANYCQQNLKINLADVAYTLSIGRQAFAYRRFIVAQDIQDAVKALTIKEQQLDFNHCQELNNHSVIFMFPGQGSQYVNMGRELYKTELIFKEQIDYCAEFLQPHLGLDLRNLLYPNDEYQEIANQQLQQTSLTQPALFIVEYALAQLWIAWGVRPSAMIGHSIGEYVAACIAGVFSLEDALILVAIRGRLMQQQPAGAMLAVPLSEAELQPWLNENICLAAINSPNNCVVSGTTQAIHDLQSKLTEQGIESRPLHTSHAFHSQMMDSILEPFQEKIGQINLNSPIIPILSNLTGNWLTKNEATDSKYWVQHLRRTVRFSEGITVLLQHPNQILLEVGPGRTLSSLAQQHSNQITKQLVVSSLRHPKIQASDISFFLNTLGQLWLAGVPINWSKFYAHQQCHRIPLPTYPFERQRYWIEPSKSLNKETLCEKLEYNSTNIPVSPQEPELLDKSLEQLISQQIEIMSQQLELLQLLKE</sequence>
<dbReference type="Proteomes" id="UP000218287">
    <property type="component" value="Chromosome"/>
</dbReference>
<dbReference type="Gene3D" id="3.30.70.3290">
    <property type="match status" value="1"/>
</dbReference>
<dbReference type="InterPro" id="IPR014031">
    <property type="entry name" value="Ketoacyl_synth_C"/>
</dbReference>
<evidence type="ECO:0000256" key="3">
    <source>
        <dbReference type="ARBA" id="ARBA00022679"/>
    </source>
</evidence>
<evidence type="ECO:0000259" key="7">
    <source>
        <dbReference type="PROSITE" id="PS52004"/>
    </source>
</evidence>
<dbReference type="SUPFAM" id="SSF55048">
    <property type="entry name" value="Probable ACP-binding domain of malonyl-CoA ACP transacylase"/>
    <property type="match status" value="1"/>
</dbReference>
<proteinExistence type="predicted"/>
<evidence type="ECO:0000256" key="1">
    <source>
        <dbReference type="ARBA" id="ARBA00022450"/>
    </source>
</evidence>
<dbReference type="Pfam" id="PF00698">
    <property type="entry name" value="Acyl_transf_1"/>
    <property type="match status" value="1"/>
</dbReference>
<evidence type="ECO:0000256" key="4">
    <source>
        <dbReference type="ARBA" id="ARBA00022832"/>
    </source>
</evidence>
<keyword evidence="2" id="KW-0597">Phosphoprotein</keyword>
<dbReference type="FunFam" id="3.40.366.10:FF:000002">
    <property type="entry name" value="Probable polyketide synthase 2"/>
    <property type="match status" value="1"/>
</dbReference>
<name>A0A1Z4GCU0_9CYAN</name>
<evidence type="ECO:0000313" key="8">
    <source>
        <dbReference type="EMBL" id="BAY15299.1"/>
    </source>
</evidence>
<dbReference type="SMART" id="SM00827">
    <property type="entry name" value="PKS_AT"/>
    <property type="match status" value="1"/>
</dbReference>
<dbReference type="PANTHER" id="PTHR43775">
    <property type="entry name" value="FATTY ACID SYNTHASE"/>
    <property type="match status" value="1"/>
</dbReference>
<dbReference type="GO" id="GO:0004315">
    <property type="term" value="F:3-oxoacyl-[acyl-carrier-protein] synthase activity"/>
    <property type="evidence" value="ECO:0007669"/>
    <property type="project" value="InterPro"/>
</dbReference>
<evidence type="ECO:0000313" key="9">
    <source>
        <dbReference type="Proteomes" id="UP000218287"/>
    </source>
</evidence>
<dbReference type="CDD" id="cd00833">
    <property type="entry name" value="PKS"/>
    <property type="match status" value="1"/>
</dbReference>
<dbReference type="InterPro" id="IPR001227">
    <property type="entry name" value="Ac_transferase_dom_sf"/>
</dbReference>
<dbReference type="InterPro" id="IPR014030">
    <property type="entry name" value="Ketoacyl_synth_N"/>
</dbReference>
<keyword evidence="4" id="KW-0276">Fatty acid metabolism</keyword>
<dbReference type="GO" id="GO:0006633">
    <property type="term" value="P:fatty acid biosynthetic process"/>
    <property type="evidence" value="ECO:0007669"/>
    <property type="project" value="InterPro"/>
</dbReference>
<keyword evidence="5" id="KW-0443">Lipid metabolism</keyword>
<dbReference type="Gene3D" id="3.30.70.250">
    <property type="entry name" value="Malonyl-CoA ACP transacylase, ACP-binding"/>
    <property type="match status" value="1"/>
</dbReference>
<evidence type="ECO:0000256" key="6">
    <source>
        <dbReference type="ARBA" id="ARBA00023268"/>
    </source>
</evidence>
<evidence type="ECO:0000256" key="5">
    <source>
        <dbReference type="ARBA" id="ARBA00023098"/>
    </source>
</evidence>
<dbReference type="GO" id="GO:0004312">
    <property type="term" value="F:fatty acid synthase activity"/>
    <property type="evidence" value="ECO:0007669"/>
    <property type="project" value="TreeGrafter"/>
</dbReference>
<keyword evidence="9" id="KW-1185">Reference proteome</keyword>
<dbReference type="Gene3D" id="3.40.366.10">
    <property type="entry name" value="Malonyl-Coenzyme A Acyl Carrier Protein, domain 2"/>
    <property type="match status" value="1"/>
</dbReference>
<dbReference type="InterPro" id="IPR018201">
    <property type="entry name" value="Ketoacyl_synth_AS"/>
</dbReference>
<evidence type="ECO:0000256" key="2">
    <source>
        <dbReference type="ARBA" id="ARBA00022553"/>
    </source>
</evidence>
<accession>A0A1Z4GCU0</accession>
<dbReference type="Pfam" id="PF02801">
    <property type="entry name" value="Ketoacyl-synt_C"/>
    <property type="match status" value="1"/>
</dbReference>
<dbReference type="Pfam" id="PF22621">
    <property type="entry name" value="CurL-like_PKS_C"/>
    <property type="match status" value="1"/>
</dbReference>
<dbReference type="InterPro" id="IPR016039">
    <property type="entry name" value="Thiolase-like"/>
</dbReference>
<dbReference type="FunFam" id="3.40.47.10:FF:000042">
    <property type="entry name" value="Polyketide synthase Pks13"/>
    <property type="match status" value="1"/>
</dbReference>
<organism evidence="8 9">
    <name type="scientific">Anabaenopsis circularis NIES-21</name>
    <dbReference type="NCBI Taxonomy" id="1085406"/>
    <lineage>
        <taxon>Bacteria</taxon>
        <taxon>Bacillati</taxon>
        <taxon>Cyanobacteriota</taxon>
        <taxon>Cyanophyceae</taxon>
        <taxon>Nostocales</taxon>
        <taxon>Nodulariaceae</taxon>
        <taxon>Anabaenopsis</taxon>
    </lineage>
</organism>
<dbReference type="InterPro" id="IPR050091">
    <property type="entry name" value="PKS_NRPS_Biosynth_Enz"/>
</dbReference>
<dbReference type="InterPro" id="IPR020841">
    <property type="entry name" value="PKS_Beta-ketoAc_synthase_dom"/>
</dbReference>
<gene>
    <name evidence="8" type="ORF">NIES21_11150</name>
</gene>
<dbReference type="PANTHER" id="PTHR43775:SF51">
    <property type="entry name" value="INACTIVE PHENOLPHTHIOCEROL SYNTHESIS POLYKETIDE SYNTHASE TYPE I PKS1-RELATED"/>
    <property type="match status" value="1"/>
</dbReference>
<dbReference type="EMBL" id="AP018174">
    <property type="protein sequence ID" value="BAY15299.1"/>
    <property type="molecule type" value="Genomic_DNA"/>
</dbReference>
<dbReference type="AlphaFoldDB" id="A0A1Z4GCU0"/>
<keyword evidence="1" id="KW-0596">Phosphopantetheine</keyword>
<dbReference type="SUPFAM" id="SSF53901">
    <property type="entry name" value="Thiolase-like"/>
    <property type="match status" value="1"/>
</dbReference>
<keyword evidence="3" id="KW-0808">Transferase</keyword>
<dbReference type="PROSITE" id="PS52004">
    <property type="entry name" value="KS3_2"/>
    <property type="match status" value="1"/>
</dbReference>
<feature type="domain" description="Ketosynthase family 3 (KS3)" evidence="7">
    <location>
        <begin position="12"/>
        <end position="440"/>
    </location>
</feature>
<dbReference type="InterPro" id="IPR014043">
    <property type="entry name" value="Acyl_transferase_dom"/>
</dbReference>
<keyword evidence="6" id="KW-0511">Multifunctional enzyme</keyword>